<reference evidence="1" key="2">
    <citation type="journal article" date="2015" name="Data Brief">
        <title>Shoot transcriptome of the giant reed, Arundo donax.</title>
        <authorList>
            <person name="Barrero R.A."/>
            <person name="Guerrero F.D."/>
            <person name="Moolhuijzen P."/>
            <person name="Goolsby J.A."/>
            <person name="Tidwell J."/>
            <person name="Bellgard S.E."/>
            <person name="Bellgard M.I."/>
        </authorList>
    </citation>
    <scope>NUCLEOTIDE SEQUENCE</scope>
    <source>
        <tissue evidence="1">Shoot tissue taken approximately 20 cm above the soil surface</tissue>
    </source>
</reference>
<accession>A0A0A8YPW6</accession>
<organism evidence="1">
    <name type="scientific">Arundo donax</name>
    <name type="common">Giant reed</name>
    <name type="synonym">Donax arundinaceus</name>
    <dbReference type="NCBI Taxonomy" id="35708"/>
    <lineage>
        <taxon>Eukaryota</taxon>
        <taxon>Viridiplantae</taxon>
        <taxon>Streptophyta</taxon>
        <taxon>Embryophyta</taxon>
        <taxon>Tracheophyta</taxon>
        <taxon>Spermatophyta</taxon>
        <taxon>Magnoliopsida</taxon>
        <taxon>Liliopsida</taxon>
        <taxon>Poales</taxon>
        <taxon>Poaceae</taxon>
        <taxon>PACMAD clade</taxon>
        <taxon>Arundinoideae</taxon>
        <taxon>Arundineae</taxon>
        <taxon>Arundo</taxon>
    </lineage>
</organism>
<sequence length="13" mass="1536">MLLASINTHYLFI</sequence>
<protein>
    <submittedName>
        <fullName evidence="1">Uncharacterized protein</fullName>
    </submittedName>
</protein>
<proteinExistence type="predicted"/>
<dbReference type="EMBL" id="GBRH01270077">
    <property type="protein sequence ID" value="JAD27818.1"/>
    <property type="molecule type" value="Transcribed_RNA"/>
</dbReference>
<evidence type="ECO:0000313" key="1">
    <source>
        <dbReference type="EMBL" id="JAD27818.1"/>
    </source>
</evidence>
<reference evidence="1" key="1">
    <citation type="submission" date="2014-09" db="EMBL/GenBank/DDBJ databases">
        <authorList>
            <person name="Magalhaes I.L.F."/>
            <person name="Oliveira U."/>
            <person name="Santos F.R."/>
            <person name="Vidigal T.H.D.A."/>
            <person name="Brescovit A.D."/>
            <person name="Santos A.J."/>
        </authorList>
    </citation>
    <scope>NUCLEOTIDE SEQUENCE</scope>
    <source>
        <tissue evidence="1">Shoot tissue taken approximately 20 cm above the soil surface</tissue>
    </source>
</reference>
<name>A0A0A8YPW6_ARUDO</name>